<dbReference type="AlphaFoldDB" id="A0A382YY81"/>
<feature type="non-terminal residue" evidence="1">
    <location>
        <position position="1"/>
    </location>
</feature>
<protein>
    <submittedName>
        <fullName evidence="1">Uncharacterized protein</fullName>
    </submittedName>
</protein>
<sequence length="168" mass="18334">VKYYAVATDTIRNEPFGIVVKDGQHSVCHGLHAAGHAWADSYNTGETKTPFEGLPADIELSPYGPLSFDVDDALDQESATIPTPQSPTLIDSVWEPNRSTGVGLKNISLNQIPGQSRQLAIDYKAHAFLNDSTRSSLLLTVRLSNGSMTPEYTGFQSKGMSRHEYSHL</sequence>
<dbReference type="EMBL" id="UINC01179396">
    <property type="protein sequence ID" value="SVD88060.1"/>
    <property type="molecule type" value="Genomic_DNA"/>
</dbReference>
<reference evidence="1" key="1">
    <citation type="submission" date="2018-05" db="EMBL/GenBank/DDBJ databases">
        <authorList>
            <person name="Lanie J.A."/>
            <person name="Ng W.-L."/>
            <person name="Kazmierczak K.M."/>
            <person name="Andrzejewski T.M."/>
            <person name="Davidsen T.M."/>
            <person name="Wayne K.J."/>
            <person name="Tettelin H."/>
            <person name="Glass J.I."/>
            <person name="Rusch D."/>
            <person name="Podicherti R."/>
            <person name="Tsui H.-C.T."/>
            <person name="Winkler M.E."/>
        </authorList>
    </citation>
    <scope>NUCLEOTIDE SEQUENCE</scope>
</reference>
<evidence type="ECO:0000313" key="1">
    <source>
        <dbReference type="EMBL" id="SVD88060.1"/>
    </source>
</evidence>
<name>A0A382YY81_9ZZZZ</name>
<organism evidence="1">
    <name type="scientific">marine metagenome</name>
    <dbReference type="NCBI Taxonomy" id="408172"/>
    <lineage>
        <taxon>unclassified sequences</taxon>
        <taxon>metagenomes</taxon>
        <taxon>ecological metagenomes</taxon>
    </lineage>
</organism>
<accession>A0A382YY81</accession>
<feature type="non-terminal residue" evidence="1">
    <location>
        <position position="168"/>
    </location>
</feature>
<gene>
    <name evidence="1" type="ORF">METZ01_LOCUS440914</name>
</gene>
<proteinExistence type="predicted"/>